<gene>
    <name evidence="2" type="ORF">R3P38DRAFT_3229528</name>
</gene>
<feature type="compositionally biased region" description="Pro residues" evidence="1">
    <location>
        <begin position="104"/>
        <end position="114"/>
    </location>
</feature>
<feature type="region of interest" description="Disordered" evidence="1">
    <location>
        <begin position="220"/>
        <end position="244"/>
    </location>
</feature>
<feature type="region of interest" description="Disordered" evidence="1">
    <location>
        <begin position="96"/>
        <end position="116"/>
    </location>
</feature>
<name>A0AAV9ZNA4_9AGAR</name>
<evidence type="ECO:0000256" key="1">
    <source>
        <dbReference type="SAM" id="MobiDB-lite"/>
    </source>
</evidence>
<accession>A0AAV9ZNA4</accession>
<keyword evidence="3" id="KW-1185">Reference proteome</keyword>
<protein>
    <submittedName>
        <fullName evidence="2">Uncharacterized protein</fullName>
    </submittedName>
</protein>
<comment type="caution">
    <text evidence="2">The sequence shown here is derived from an EMBL/GenBank/DDBJ whole genome shotgun (WGS) entry which is preliminary data.</text>
</comment>
<evidence type="ECO:0000313" key="3">
    <source>
        <dbReference type="Proteomes" id="UP001362999"/>
    </source>
</evidence>
<dbReference type="Proteomes" id="UP001362999">
    <property type="component" value="Unassembled WGS sequence"/>
</dbReference>
<sequence length="244" mass="27049">MTTPHPRLLPQRFSTTLRRFHSRRDSLNDAIRPVLGLRRPPIPTPSPPAADAYSEKEIQYKAGNRYIPPTSPSVPSLTSPLWPFALLIVRTHPPPSPFFTSNSPPRPTLSPPTLAPRRRHAISTPINLDVISASHRHTLTSNFRRRRASTRTRDCDCPTATVVVPPSPRPQVKPHHPFELSSPHHAAAVLGTDDAEIVTLARKAALEIKMKIDSARVASIQAREAPRREKRGLKGGGGRIERRG</sequence>
<reference evidence="2 3" key="1">
    <citation type="journal article" date="2024" name="J Genomics">
        <title>Draft genome sequencing and assembly of Favolaschia claudopus CIRM-BRFM 2984 isolated from oak limbs.</title>
        <authorList>
            <person name="Navarro D."/>
            <person name="Drula E."/>
            <person name="Chaduli D."/>
            <person name="Cazenave R."/>
            <person name="Ahrendt S."/>
            <person name="Wang J."/>
            <person name="Lipzen A."/>
            <person name="Daum C."/>
            <person name="Barry K."/>
            <person name="Grigoriev I.V."/>
            <person name="Favel A."/>
            <person name="Rosso M.N."/>
            <person name="Martin F."/>
        </authorList>
    </citation>
    <scope>NUCLEOTIDE SEQUENCE [LARGE SCALE GENOMIC DNA]</scope>
    <source>
        <strain evidence="2 3">CIRM-BRFM 2984</strain>
    </source>
</reference>
<dbReference type="EMBL" id="JAWWNJ010000126">
    <property type="protein sequence ID" value="KAK6988013.1"/>
    <property type="molecule type" value="Genomic_DNA"/>
</dbReference>
<proteinExistence type="predicted"/>
<organism evidence="2 3">
    <name type="scientific">Favolaschia claudopus</name>
    <dbReference type="NCBI Taxonomy" id="2862362"/>
    <lineage>
        <taxon>Eukaryota</taxon>
        <taxon>Fungi</taxon>
        <taxon>Dikarya</taxon>
        <taxon>Basidiomycota</taxon>
        <taxon>Agaricomycotina</taxon>
        <taxon>Agaricomycetes</taxon>
        <taxon>Agaricomycetidae</taxon>
        <taxon>Agaricales</taxon>
        <taxon>Marasmiineae</taxon>
        <taxon>Mycenaceae</taxon>
        <taxon>Favolaschia</taxon>
    </lineage>
</organism>
<evidence type="ECO:0000313" key="2">
    <source>
        <dbReference type="EMBL" id="KAK6988013.1"/>
    </source>
</evidence>
<dbReference type="AlphaFoldDB" id="A0AAV9ZNA4"/>